<accession>A0A3Q8SV23</accession>
<dbReference type="GO" id="GO:0004803">
    <property type="term" value="F:transposase activity"/>
    <property type="evidence" value="ECO:0007669"/>
    <property type="project" value="InterPro"/>
</dbReference>
<dbReference type="Proteomes" id="UP000601587">
    <property type="component" value="Unassembled WGS sequence"/>
</dbReference>
<dbReference type="AlphaFoldDB" id="A0A3Q8SV23"/>
<evidence type="ECO:0000313" key="3">
    <source>
        <dbReference type="EMBL" id="NRN92340.1"/>
    </source>
</evidence>
<reference evidence="2 4" key="1">
    <citation type="submission" date="2017-02" db="EMBL/GenBank/DDBJ databases">
        <title>Complete genome sequence of Lactobacillus helveticus.</title>
        <authorList>
            <person name="Kim J.F."/>
            <person name="Chung Y."/>
            <person name="Kwak M."/>
        </authorList>
    </citation>
    <scope>NUCLEOTIDE SEQUENCE [LARGE SCALE GENOMIC DNA]</scope>
    <source>
        <strain evidence="2 4">LH5</strain>
    </source>
</reference>
<dbReference type="SUPFAM" id="SSF53098">
    <property type="entry name" value="Ribonuclease H-like"/>
    <property type="match status" value="1"/>
</dbReference>
<organism evidence="2 4">
    <name type="scientific">Lactobacillus helveticus</name>
    <name type="common">Lactobacillus suntoryeus</name>
    <dbReference type="NCBI Taxonomy" id="1587"/>
    <lineage>
        <taxon>Bacteria</taxon>
        <taxon>Bacillati</taxon>
        <taxon>Bacillota</taxon>
        <taxon>Bacilli</taxon>
        <taxon>Lactobacillales</taxon>
        <taxon>Lactobacillaceae</taxon>
        <taxon>Lactobacillus</taxon>
    </lineage>
</organism>
<dbReference type="InterPro" id="IPR012337">
    <property type="entry name" value="RNaseH-like_sf"/>
</dbReference>
<dbReference type="InterPro" id="IPR002559">
    <property type="entry name" value="Transposase_11"/>
</dbReference>
<dbReference type="Pfam" id="PF01609">
    <property type="entry name" value="DDE_Tnp_1"/>
    <property type="match status" value="1"/>
</dbReference>
<reference evidence="3" key="2">
    <citation type="submission" date="2019-09" db="EMBL/GenBank/DDBJ databases">
        <title>Comparative genomic analysis of Lactobacillus helveticus.</title>
        <authorList>
            <person name="Zhang H."/>
            <person name="Chen Y."/>
            <person name="Zhong Z."/>
        </authorList>
    </citation>
    <scope>NUCLEOTIDE SEQUENCE</scope>
    <source>
        <strain evidence="3">IMAU50013</strain>
    </source>
</reference>
<proteinExistence type="predicted"/>
<dbReference type="Gene3D" id="3.90.350.10">
    <property type="entry name" value="Transposase Inhibitor Protein From Tn5, Chain A, domain 1"/>
    <property type="match status" value="1"/>
</dbReference>
<feature type="domain" description="Transposase IS4-like" evidence="1">
    <location>
        <begin position="26"/>
        <end position="85"/>
    </location>
</feature>
<dbReference type="EMBL" id="WCGB01000061">
    <property type="protein sequence ID" value="NRN92340.1"/>
    <property type="molecule type" value="Genomic_DNA"/>
</dbReference>
<name>A0A3Q8SV23_LACHE</name>
<dbReference type="GO" id="GO:0006313">
    <property type="term" value="P:DNA transposition"/>
    <property type="evidence" value="ECO:0007669"/>
    <property type="project" value="InterPro"/>
</dbReference>
<protein>
    <submittedName>
        <fullName evidence="2">Transposase DDE domain protein</fullName>
    </submittedName>
</protein>
<evidence type="ECO:0000313" key="2">
    <source>
        <dbReference type="EMBL" id="AZK91618.1"/>
    </source>
</evidence>
<dbReference type="Proteomes" id="UP000267945">
    <property type="component" value="Chromosome"/>
</dbReference>
<sequence length="164" mass="19367">MHVGNQKFKLRLVFVANRARQDDYLVLATTQLGLQPQEIIQLYARRWQIENYFKVAKQYLRLDKSQVQNYDGLCGHLAIVMMTYDLLAWQERQNQDDHTIGDLFFIMNEAMPDIELSQALIWLLNSLKTIINHEVYARRAQIIQMMNQFFTFLPKRLVSLLTAS</sequence>
<dbReference type="EMBL" id="CP019581">
    <property type="protein sequence ID" value="AZK91618.1"/>
    <property type="molecule type" value="Genomic_DNA"/>
</dbReference>
<gene>
    <name evidence="3" type="ORF">IMAU50013_01906</name>
    <name evidence="2" type="ORF">LH5_01376</name>
</gene>
<dbReference type="GO" id="GO:0003677">
    <property type="term" value="F:DNA binding"/>
    <property type="evidence" value="ECO:0007669"/>
    <property type="project" value="InterPro"/>
</dbReference>
<evidence type="ECO:0000313" key="4">
    <source>
        <dbReference type="Proteomes" id="UP000267945"/>
    </source>
</evidence>
<evidence type="ECO:0000259" key="1">
    <source>
        <dbReference type="Pfam" id="PF01609"/>
    </source>
</evidence>